<evidence type="ECO:0000256" key="9">
    <source>
        <dbReference type="ARBA" id="ARBA00023242"/>
    </source>
</evidence>
<dbReference type="Pfam" id="PF09771">
    <property type="entry name" value="Tmemb_18A"/>
    <property type="match status" value="1"/>
</dbReference>
<comment type="similarity">
    <text evidence="3">Belongs to the CNEP1R1 family.</text>
</comment>
<evidence type="ECO:0000256" key="5">
    <source>
        <dbReference type="ARBA" id="ARBA00022692"/>
    </source>
</evidence>
<organism evidence="12 13">
    <name type="scientific">Drosophila yakuba</name>
    <name type="common">Fruit fly</name>
    <dbReference type="NCBI Taxonomy" id="7245"/>
    <lineage>
        <taxon>Eukaryota</taxon>
        <taxon>Metazoa</taxon>
        <taxon>Ecdysozoa</taxon>
        <taxon>Arthropoda</taxon>
        <taxon>Hexapoda</taxon>
        <taxon>Insecta</taxon>
        <taxon>Pterygota</taxon>
        <taxon>Neoptera</taxon>
        <taxon>Endopterygota</taxon>
        <taxon>Diptera</taxon>
        <taxon>Brachycera</taxon>
        <taxon>Muscomorpha</taxon>
        <taxon>Ephydroidea</taxon>
        <taxon>Drosophilidae</taxon>
        <taxon>Drosophila</taxon>
        <taxon>Sophophora</taxon>
    </lineage>
</organism>
<dbReference type="GO" id="GO:0071595">
    <property type="term" value="C:Nem1-Spo7 phosphatase complex"/>
    <property type="evidence" value="ECO:0007669"/>
    <property type="project" value="InterPro"/>
</dbReference>
<protein>
    <recommendedName>
        <fullName evidence="10">Transmembrane protein 188</fullName>
    </recommendedName>
</protein>
<gene>
    <name evidence="12" type="primary">Dyak\GE28449</name>
    <name evidence="12" type="synonym">GE28449</name>
    <name evidence="12" type="ORF">Dyak_GE28449</name>
</gene>
<dbReference type="GO" id="GO:0031965">
    <property type="term" value="C:nuclear membrane"/>
    <property type="evidence" value="ECO:0007669"/>
    <property type="project" value="UniProtKB-SubCell"/>
</dbReference>
<proteinExistence type="inferred from homology"/>
<keyword evidence="13" id="KW-1185">Reference proteome</keyword>
<dbReference type="OrthoDB" id="5786980at2759"/>
<accession>A0A0R1EGF9</accession>
<evidence type="ECO:0000256" key="6">
    <source>
        <dbReference type="ARBA" id="ARBA00022989"/>
    </source>
</evidence>
<evidence type="ECO:0000256" key="1">
    <source>
        <dbReference type="ARBA" id="ARBA00004232"/>
    </source>
</evidence>
<sequence>MEDPEKEDLLAFERRLAEVVNTEKRSSFRWRLVLGAIFACSAISACHWVRYAKESESVVFQILSSHSAFAFSLATICLLILYGFNHAVKQDPTILRDTREMLSPFRLNIDNQGRLILVPPQTE</sequence>
<keyword evidence="9" id="KW-0539">Nucleus</keyword>
<comment type="subcellular location">
    <subcellularLocation>
        <location evidence="2">Cytoplasm</location>
    </subcellularLocation>
    <subcellularLocation>
        <location evidence="1">Nucleus membrane</location>
        <topology evidence="1">Multi-pass membrane protein</topology>
    </subcellularLocation>
</comment>
<dbReference type="GO" id="GO:0006629">
    <property type="term" value="P:lipid metabolic process"/>
    <property type="evidence" value="ECO:0007669"/>
    <property type="project" value="UniProtKB-KW"/>
</dbReference>
<evidence type="ECO:0000256" key="11">
    <source>
        <dbReference type="SAM" id="Phobius"/>
    </source>
</evidence>
<evidence type="ECO:0000256" key="3">
    <source>
        <dbReference type="ARBA" id="ARBA00010998"/>
    </source>
</evidence>
<evidence type="ECO:0000256" key="4">
    <source>
        <dbReference type="ARBA" id="ARBA00022490"/>
    </source>
</evidence>
<name>A0A0R1EGF9_DROYA</name>
<reference evidence="12 13" key="2">
    <citation type="journal article" date="2007" name="PLoS Biol.">
        <title>Principles of genome evolution in the Drosophila melanogaster species group.</title>
        <authorList>
            <person name="Ranz J.M."/>
            <person name="Maurin D."/>
            <person name="Chan Y.S."/>
            <person name="von Grotthuss M."/>
            <person name="Hillier L.W."/>
            <person name="Roote J."/>
            <person name="Ashburner M."/>
            <person name="Bergman C.M."/>
        </authorList>
    </citation>
    <scope>NUCLEOTIDE SEQUENCE [LARGE SCALE GENOMIC DNA]</scope>
    <source>
        <strain evidence="13">Tai18E2 / Tucson 14021-0261.01</strain>
    </source>
</reference>
<dbReference type="KEGG" id="dya:Dyak_GE28449"/>
<evidence type="ECO:0000313" key="12">
    <source>
        <dbReference type="EMBL" id="KRK07155.1"/>
    </source>
</evidence>
<keyword evidence="4" id="KW-0963">Cytoplasm</keyword>
<keyword evidence="5 11" id="KW-0812">Transmembrane</keyword>
<evidence type="ECO:0000256" key="7">
    <source>
        <dbReference type="ARBA" id="ARBA00023098"/>
    </source>
</evidence>
<evidence type="ECO:0000256" key="8">
    <source>
        <dbReference type="ARBA" id="ARBA00023136"/>
    </source>
</evidence>
<evidence type="ECO:0000313" key="13">
    <source>
        <dbReference type="Proteomes" id="UP000002282"/>
    </source>
</evidence>
<dbReference type="InterPro" id="IPR019168">
    <property type="entry name" value="NEP1-R1"/>
</dbReference>
<reference evidence="12 13" key="1">
    <citation type="journal article" date="2007" name="Nature">
        <title>Evolution of genes and genomes on the Drosophila phylogeny.</title>
        <authorList>
            <consortium name="Drosophila 12 Genomes Consortium"/>
            <person name="Clark A.G."/>
            <person name="Eisen M.B."/>
            <person name="Smith D.R."/>
            <person name="Bergman C.M."/>
            <person name="Oliver B."/>
            <person name="Markow T.A."/>
            <person name="Kaufman T.C."/>
            <person name="Kellis M."/>
            <person name="Gelbart W."/>
            <person name="Iyer V.N."/>
            <person name="Pollard D.A."/>
            <person name="Sackton T.B."/>
            <person name="Larracuente A.M."/>
            <person name="Singh N.D."/>
            <person name="Abad J.P."/>
            <person name="Abt D.N."/>
            <person name="Adryan B."/>
            <person name="Aguade M."/>
            <person name="Akashi H."/>
            <person name="Anderson W.W."/>
            <person name="Aquadro C.F."/>
            <person name="Ardell D.H."/>
            <person name="Arguello R."/>
            <person name="Artieri C.G."/>
            <person name="Barbash D.A."/>
            <person name="Barker D."/>
            <person name="Barsanti P."/>
            <person name="Batterham P."/>
            <person name="Batzoglou S."/>
            <person name="Begun D."/>
            <person name="Bhutkar A."/>
            <person name="Blanco E."/>
            <person name="Bosak S.A."/>
            <person name="Bradley R.K."/>
            <person name="Brand A.D."/>
            <person name="Brent M.R."/>
            <person name="Brooks A.N."/>
            <person name="Brown R.H."/>
            <person name="Butlin R.K."/>
            <person name="Caggese C."/>
            <person name="Calvi B.R."/>
            <person name="Bernardo de Carvalho A."/>
            <person name="Caspi A."/>
            <person name="Castrezana S."/>
            <person name="Celniker S.E."/>
            <person name="Chang J.L."/>
            <person name="Chapple C."/>
            <person name="Chatterji S."/>
            <person name="Chinwalla A."/>
            <person name="Civetta A."/>
            <person name="Clifton S.W."/>
            <person name="Comeron J.M."/>
            <person name="Costello J.C."/>
            <person name="Coyne J.A."/>
            <person name="Daub J."/>
            <person name="David R.G."/>
            <person name="Delcher A.L."/>
            <person name="Delehaunty K."/>
            <person name="Do C.B."/>
            <person name="Ebling H."/>
            <person name="Edwards K."/>
            <person name="Eickbush T."/>
            <person name="Evans J.D."/>
            <person name="Filipski A."/>
            <person name="Findeiss S."/>
            <person name="Freyhult E."/>
            <person name="Fulton L."/>
            <person name="Fulton R."/>
            <person name="Garcia A.C."/>
            <person name="Gardiner A."/>
            <person name="Garfield D.A."/>
            <person name="Garvin B.E."/>
            <person name="Gibson G."/>
            <person name="Gilbert D."/>
            <person name="Gnerre S."/>
            <person name="Godfrey J."/>
            <person name="Good R."/>
            <person name="Gotea V."/>
            <person name="Gravely B."/>
            <person name="Greenberg A.J."/>
            <person name="Griffiths-Jones S."/>
            <person name="Gross S."/>
            <person name="Guigo R."/>
            <person name="Gustafson E.A."/>
            <person name="Haerty W."/>
            <person name="Hahn M.W."/>
            <person name="Halligan D.L."/>
            <person name="Halpern A.L."/>
            <person name="Halter G.M."/>
            <person name="Han M.V."/>
            <person name="Heger A."/>
            <person name="Hillier L."/>
            <person name="Hinrichs A.S."/>
            <person name="Holmes I."/>
            <person name="Hoskins R.A."/>
            <person name="Hubisz M.J."/>
            <person name="Hultmark D."/>
            <person name="Huntley M.A."/>
            <person name="Jaffe D.B."/>
            <person name="Jagadeeshan S."/>
            <person name="Jeck W.R."/>
            <person name="Johnson J."/>
            <person name="Jones C.D."/>
            <person name="Jordan W.C."/>
            <person name="Karpen G.H."/>
            <person name="Kataoka E."/>
            <person name="Keightley P.D."/>
            <person name="Kheradpour P."/>
            <person name="Kirkness E.F."/>
            <person name="Koerich L.B."/>
            <person name="Kristiansen K."/>
            <person name="Kudrna D."/>
            <person name="Kulathinal R.J."/>
            <person name="Kumar S."/>
            <person name="Kwok R."/>
            <person name="Lander E."/>
            <person name="Langley C.H."/>
            <person name="Lapoint R."/>
            <person name="Lazzaro B.P."/>
            <person name="Lee S.J."/>
            <person name="Levesque L."/>
            <person name="Li R."/>
            <person name="Lin C.F."/>
            <person name="Lin M.F."/>
            <person name="Lindblad-Toh K."/>
            <person name="Llopart A."/>
            <person name="Long M."/>
            <person name="Low L."/>
            <person name="Lozovsky E."/>
            <person name="Lu J."/>
            <person name="Luo M."/>
            <person name="Machado C.A."/>
            <person name="Makalowski W."/>
            <person name="Marzo M."/>
            <person name="Matsuda M."/>
            <person name="Matzkin L."/>
            <person name="McAllister B."/>
            <person name="McBride C.S."/>
            <person name="McKernan B."/>
            <person name="McKernan K."/>
            <person name="Mendez-Lago M."/>
            <person name="Minx P."/>
            <person name="Mollenhauer M.U."/>
            <person name="Montooth K."/>
            <person name="Mount S.M."/>
            <person name="Mu X."/>
            <person name="Myers E."/>
            <person name="Negre B."/>
            <person name="Newfeld S."/>
            <person name="Nielsen R."/>
            <person name="Noor M.A."/>
            <person name="O'Grady P."/>
            <person name="Pachter L."/>
            <person name="Papaceit M."/>
            <person name="Parisi M.J."/>
            <person name="Parisi M."/>
            <person name="Parts L."/>
            <person name="Pedersen J.S."/>
            <person name="Pesole G."/>
            <person name="Phillippy A.M."/>
            <person name="Ponting C.P."/>
            <person name="Pop M."/>
            <person name="Porcelli D."/>
            <person name="Powell J.R."/>
            <person name="Prohaska S."/>
            <person name="Pruitt K."/>
            <person name="Puig M."/>
            <person name="Quesneville H."/>
            <person name="Ram K.R."/>
            <person name="Rand D."/>
            <person name="Rasmussen M.D."/>
            <person name="Reed L.K."/>
            <person name="Reenan R."/>
            <person name="Reily A."/>
            <person name="Remington K.A."/>
            <person name="Rieger T.T."/>
            <person name="Ritchie M.G."/>
            <person name="Robin C."/>
            <person name="Rogers Y.H."/>
            <person name="Rohde C."/>
            <person name="Rozas J."/>
            <person name="Rubenfield M.J."/>
            <person name="Ruiz A."/>
            <person name="Russo S."/>
            <person name="Salzberg S.L."/>
            <person name="Sanchez-Gracia A."/>
            <person name="Saranga D.J."/>
            <person name="Sato H."/>
            <person name="Schaeffer S.W."/>
            <person name="Schatz M.C."/>
            <person name="Schlenke T."/>
            <person name="Schwartz R."/>
            <person name="Segarra C."/>
            <person name="Singh R.S."/>
            <person name="Sirot L."/>
            <person name="Sirota M."/>
            <person name="Sisneros N.B."/>
            <person name="Smith C.D."/>
            <person name="Smith T.F."/>
            <person name="Spieth J."/>
            <person name="Stage D.E."/>
            <person name="Stark A."/>
            <person name="Stephan W."/>
            <person name="Strausberg R.L."/>
            <person name="Strempel S."/>
            <person name="Sturgill D."/>
            <person name="Sutton G."/>
            <person name="Sutton G.G."/>
            <person name="Tao W."/>
            <person name="Teichmann S."/>
            <person name="Tobari Y.N."/>
            <person name="Tomimura Y."/>
            <person name="Tsolas J.M."/>
            <person name="Valente V.L."/>
            <person name="Venter E."/>
            <person name="Venter J.C."/>
            <person name="Vicario S."/>
            <person name="Vieira F.G."/>
            <person name="Vilella A.J."/>
            <person name="Villasante A."/>
            <person name="Walenz B."/>
            <person name="Wang J."/>
            <person name="Wasserman M."/>
            <person name="Watts T."/>
            <person name="Wilson D."/>
            <person name="Wilson R.K."/>
            <person name="Wing R.A."/>
            <person name="Wolfner M.F."/>
            <person name="Wong A."/>
            <person name="Wong G.K."/>
            <person name="Wu C.I."/>
            <person name="Wu G."/>
            <person name="Yamamoto D."/>
            <person name="Yang H.P."/>
            <person name="Yang S.P."/>
            <person name="Yorke J.A."/>
            <person name="Yoshida K."/>
            <person name="Zdobnov E."/>
            <person name="Zhang P."/>
            <person name="Zhang Y."/>
            <person name="Zimin A.V."/>
            <person name="Baldwin J."/>
            <person name="Abdouelleil A."/>
            <person name="Abdulkadir J."/>
            <person name="Abebe A."/>
            <person name="Abera B."/>
            <person name="Abreu J."/>
            <person name="Acer S.C."/>
            <person name="Aftuck L."/>
            <person name="Alexander A."/>
            <person name="An P."/>
            <person name="Anderson E."/>
            <person name="Anderson S."/>
            <person name="Arachi H."/>
            <person name="Azer M."/>
            <person name="Bachantsang P."/>
            <person name="Barry A."/>
            <person name="Bayul T."/>
            <person name="Berlin A."/>
            <person name="Bessette D."/>
            <person name="Bloom T."/>
            <person name="Blye J."/>
            <person name="Boguslavskiy L."/>
            <person name="Bonnet C."/>
            <person name="Boukhgalter B."/>
            <person name="Bourzgui I."/>
            <person name="Brown A."/>
            <person name="Cahill P."/>
            <person name="Channer S."/>
            <person name="Cheshatsang Y."/>
            <person name="Chuda L."/>
            <person name="Citroen M."/>
            <person name="Collymore A."/>
            <person name="Cooke P."/>
            <person name="Costello M."/>
            <person name="D'Aco K."/>
            <person name="Daza R."/>
            <person name="De Haan G."/>
            <person name="DeGray S."/>
            <person name="DeMaso C."/>
            <person name="Dhargay N."/>
            <person name="Dooley K."/>
            <person name="Dooley E."/>
            <person name="Doricent M."/>
            <person name="Dorje P."/>
            <person name="Dorjee K."/>
            <person name="Dupes A."/>
            <person name="Elong R."/>
            <person name="Falk J."/>
            <person name="Farina A."/>
            <person name="Faro S."/>
            <person name="Ferguson D."/>
            <person name="Fisher S."/>
            <person name="Foley C.D."/>
            <person name="Franke A."/>
            <person name="Friedrich D."/>
            <person name="Gadbois L."/>
            <person name="Gearin G."/>
            <person name="Gearin C.R."/>
            <person name="Giannoukos G."/>
            <person name="Goode T."/>
            <person name="Graham J."/>
            <person name="Grandbois E."/>
            <person name="Grewal S."/>
            <person name="Gyaltsen K."/>
            <person name="Hafez N."/>
            <person name="Hagos B."/>
            <person name="Hall J."/>
            <person name="Henson C."/>
            <person name="Hollinger A."/>
            <person name="Honan T."/>
            <person name="Huard M.D."/>
            <person name="Hughes L."/>
            <person name="Hurhula B."/>
            <person name="Husby M.E."/>
            <person name="Kamat A."/>
            <person name="Kanga B."/>
            <person name="Kashin S."/>
            <person name="Khazanovich D."/>
            <person name="Kisner P."/>
            <person name="Lance K."/>
            <person name="Lara M."/>
            <person name="Lee W."/>
            <person name="Lennon N."/>
            <person name="Letendre F."/>
            <person name="LeVine R."/>
            <person name="Lipovsky A."/>
            <person name="Liu X."/>
            <person name="Liu J."/>
            <person name="Liu S."/>
            <person name="Lokyitsang T."/>
            <person name="Lokyitsang Y."/>
            <person name="Lubonja R."/>
            <person name="Lui A."/>
            <person name="MacDonald P."/>
            <person name="Magnisalis V."/>
            <person name="Maru K."/>
            <person name="Matthews C."/>
            <person name="McCusker W."/>
            <person name="McDonough S."/>
            <person name="Mehta T."/>
            <person name="Meldrim J."/>
            <person name="Meneus L."/>
            <person name="Mihai O."/>
            <person name="Mihalev A."/>
            <person name="Mihova T."/>
            <person name="Mittelman R."/>
            <person name="Mlenga V."/>
            <person name="Montmayeur A."/>
            <person name="Mulrain L."/>
            <person name="Navidi A."/>
            <person name="Naylor J."/>
            <person name="Negash T."/>
            <person name="Nguyen T."/>
            <person name="Nguyen N."/>
            <person name="Nicol R."/>
            <person name="Norbu C."/>
            <person name="Norbu N."/>
            <person name="Novod N."/>
            <person name="O'Neill B."/>
            <person name="Osman S."/>
            <person name="Markiewicz E."/>
            <person name="Oyono O.L."/>
            <person name="Patti C."/>
            <person name="Phunkhang P."/>
            <person name="Pierre F."/>
            <person name="Priest M."/>
            <person name="Raghuraman S."/>
            <person name="Rege F."/>
            <person name="Reyes R."/>
            <person name="Rise C."/>
            <person name="Rogov P."/>
            <person name="Ross K."/>
            <person name="Ryan E."/>
            <person name="Settipalli S."/>
            <person name="Shea T."/>
            <person name="Sherpa N."/>
            <person name="Shi L."/>
            <person name="Shih D."/>
            <person name="Sparrow T."/>
            <person name="Spaulding J."/>
            <person name="Stalker J."/>
            <person name="Stange-Thomann N."/>
            <person name="Stavropoulos S."/>
            <person name="Stone C."/>
            <person name="Strader C."/>
            <person name="Tesfaye S."/>
            <person name="Thomson T."/>
            <person name="Thoulutsang Y."/>
            <person name="Thoulutsang D."/>
            <person name="Topham K."/>
            <person name="Topping I."/>
            <person name="Tsamla T."/>
            <person name="Vassiliev H."/>
            <person name="Vo A."/>
            <person name="Wangchuk T."/>
            <person name="Wangdi T."/>
            <person name="Weiand M."/>
            <person name="Wilkinson J."/>
            <person name="Wilson A."/>
            <person name="Yadav S."/>
            <person name="Young G."/>
            <person name="Yu Q."/>
            <person name="Zembek L."/>
            <person name="Zhong D."/>
            <person name="Zimmer A."/>
            <person name="Zwirko Z."/>
            <person name="Jaffe D.B."/>
            <person name="Alvarez P."/>
            <person name="Brockman W."/>
            <person name="Butler J."/>
            <person name="Chin C."/>
            <person name="Gnerre S."/>
            <person name="Grabherr M."/>
            <person name="Kleber M."/>
            <person name="Mauceli E."/>
            <person name="MacCallum I."/>
        </authorList>
    </citation>
    <scope>NUCLEOTIDE SEQUENCE [LARGE SCALE GENOMIC DNA]</scope>
    <source>
        <strain evidence="13">Tai18E2 / Tucson 14021-0261.01</strain>
    </source>
</reference>
<feature type="transmembrane region" description="Helical" evidence="11">
    <location>
        <begin position="32"/>
        <end position="52"/>
    </location>
</feature>
<dbReference type="EMBL" id="CM000162">
    <property type="protein sequence ID" value="KRK07155.1"/>
    <property type="molecule type" value="Genomic_DNA"/>
</dbReference>
<dbReference type="GO" id="GO:0005789">
    <property type="term" value="C:endoplasmic reticulum membrane"/>
    <property type="evidence" value="ECO:0007669"/>
    <property type="project" value="EnsemblMetazoa"/>
</dbReference>
<keyword evidence="8 11" id="KW-0472">Membrane</keyword>
<dbReference type="PANTHER" id="PTHR20996:SF1">
    <property type="entry name" value="NUCLEAR ENVELOPE PHOSPHATASE-REGULATORY SUBUNIT 1"/>
    <property type="match status" value="1"/>
</dbReference>
<keyword evidence="7" id="KW-0443">Lipid metabolism</keyword>
<keyword evidence="6 11" id="KW-1133">Transmembrane helix</keyword>
<dbReference type="AlphaFoldDB" id="A0A0R1EGF9"/>
<evidence type="ECO:0000256" key="10">
    <source>
        <dbReference type="ARBA" id="ARBA00030458"/>
    </source>
</evidence>
<dbReference type="PANTHER" id="PTHR20996">
    <property type="entry name" value="NUCLEAR ENVELOPE PHOSPHATASE-REGULATORY SUBUNIT 1"/>
    <property type="match status" value="1"/>
</dbReference>
<dbReference type="Proteomes" id="UP000002282">
    <property type="component" value="Chromosome X"/>
</dbReference>
<dbReference type="GO" id="GO:0101025">
    <property type="term" value="P:nuclear membrane biogenesis"/>
    <property type="evidence" value="ECO:0007669"/>
    <property type="project" value="EnsemblMetazoa"/>
</dbReference>
<evidence type="ECO:0000256" key="2">
    <source>
        <dbReference type="ARBA" id="ARBA00004496"/>
    </source>
</evidence>
<feature type="transmembrane region" description="Helical" evidence="11">
    <location>
        <begin position="58"/>
        <end position="84"/>
    </location>
</feature>